<organism evidence="1 2">
    <name type="scientific">Coniella lustricola</name>
    <dbReference type="NCBI Taxonomy" id="2025994"/>
    <lineage>
        <taxon>Eukaryota</taxon>
        <taxon>Fungi</taxon>
        <taxon>Dikarya</taxon>
        <taxon>Ascomycota</taxon>
        <taxon>Pezizomycotina</taxon>
        <taxon>Sordariomycetes</taxon>
        <taxon>Sordariomycetidae</taxon>
        <taxon>Diaporthales</taxon>
        <taxon>Schizoparmaceae</taxon>
        <taxon>Coniella</taxon>
    </lineage>
</organism>
<accession>A0A2T3AAN3</accession>
<reference evidence="1 2" key="1">
    <citation type="journal article" date="2018" name="Mycol. Prog.">
        <title>Coniella lustricola, a new species from submerged detritus.</title>
        <authorList>
            <person name="Raudabaugh D.B."/>
            <person name="Iturriaga T."/>
            <person name="Carver A."/>
            <person name="Mondo S."/>
            <person name="Pangilinan J."/>
            <person name="Lipzen A."/>
            <person name="He G."/>
            <person name="Amirebrahimi M."/>
            <person name="Grigoriev I.V."/>
            <person name="Miller A.N."/>
        </authorList>
    </citation>
    <scope>NUCLEOTIDE SEQUENCE [LARGE SCALE GENOMIC DNA]</scope>
    <source>
        <strain evidence="1 2">B22-T-1</strain>
    </source>
</reference>
<proteinExistence type="predicted"/>
<evidence type="ECO:0000313" key="2">
    <source>
        <dbReference type="Proteomes" id="UP000241462"/>
    </source>
</evidence>
<dbReference type="Proteomes" id="UP000241462">
    <property type="component" value="Unassembled WGS sequence"/>
</dbReference>
<dbReference type="AlphaFoldDB" id="A0A2T3AAN3"/>
<protein>
    <submittedName>
        <fullName evidence="1">Uncharacterized protein</fullName>
    </submittedName>
</protein>
<dbReference type="EMBL" id="KZ678424">
    <property type="protein sequence ID" value="PSR88816.1"/>
    <property type="molecule type" value="Genomic_DNA"/>
</dbReference>
<name>A0A2T3AAN3_9PEZI</name>
<gene>
    <name evidence="1" type="ORF">BD289DRAFT_228126</name>
</gene>
<dbReference type="InParanoid" id="A0A2T3AAN3"/>
<evidence type="ECO:0000313" key="1">
    <source>
        <dbReference type="EMBL" id="PSR88816.1"/>
    </source>
</evidence>
<sequence length="198" mass="22116">MHLATRLRKPFKLLLPAQRPLPLRIQTRDQWPVRPAAIVIVLESSTVRSCCFRAPRRDDIGRVRWTKTPPRVIHPLPHGLASHLCFHCPSHLTRPATSSPSPSPVSVIHLLATIMSFTASPSDKKGVCVCVWRLVQNPEPHTRTHTPDTPEYGLARFISQSFLSAVDSTCFKLTQAVLLYHPQTTIAVLLSALFLVLS</sequence>
<keyword evidence="2" id="KW-1185">Reference proteome</keyword>